<evidence type="ECO:0000256" key="4">
    <source>
        <dbReference type="ARBA" id="ARBA00022692"/>
    </source>
</evidence>
<dbReference type="eggNOG" id="ENOG502S44N">
    <property type="taxonomic scope" value="Eukaryota"/>
</dbReference>
<feature type="transmembrane region" description="Helical" evidence="10">
    <location>
        <begin position="157"/>
        <end position="184"/>
    </location>
</feature>
<feature type="transmembrane region" description="Helical" evidence="10">
    <location>
        <begin position="38"/>
        <end position="56"/>
    </location>
</feature>
<dbReference type="Proteomes" id="UP000001072">
    <property type="component" value="Unassembled WGS sequence"/>
</dbReference>
<name>F4SDI5_MELLP</name>
<dbReference type="GeneID" id="18934081"/>
<keyword evidence="4 10" id="KW-0812">Transmembrane</keyword>
<keyword evidence="13" id="KW-1185">Reference proteome</keyword>
<dbReference type="CDD" id="cd14966">
    <property type="entry name" value="7tmD_STE3"/>
    <property type="match status" value="1"/>
</dbReference>
<reference evidence="13" key="1">
    <citation type="journal article" date="2011" name="Proc. Natl. Acad. Sci. U.S.A.">
        <title>Obligate biotrophy features unraveled by the genomic analysis of rust fungi.</title>
        <authorList>
            <person name="Duplessis S."/>
            <person name="Cuomo C.A."/>
            <person name="Lin Y.-C."/>
            <person name="Aerts A."/>
            <person name="Tisserant E."/>
            <person name="Veneault-Fourrey C."/>
            <person name="Joly D.L."/>
            <person name="Hacquard S."/>
            <person name="Amselem J."/>
            <person name="Cantarel B.L."/>
            <person name="Chiu R."/>
            <person name="Coutinho P.M."/>
            <person name="Feau N."/>
            <person name="Field M."/>
            <person name="Frey P."/>
            <person name="Gelhaye E."/>
            <person name="Goldberg J."/>
            <person name="Grabherr M.G."/>
            <person name="Kodira C.D."/>
            <person name="Kohler A."/>
            <person name="Kuees U."/>
            <person name="Lindquist E.A."/>
            <person name="Lucas S.M."/>
            <person name="Mago R."/>
            <person name="Mauceli E."/>
            <person name="Morin E."/>
            <person name="Murat C."/>
            <person name="Pangilinan J.L."/>
            <person name="Park R."/>
            <person name="Pearson M."/>
            <person name="Quesneville H."/>
            <person name="Rouhier N."/>
            <person name="Sakthikumar S."/>
            <person name="Salamov A.A."/>
            <person name="Schmutz J."/>
            <person name="Selles B."/>
            <person name="Shapiro H."/>
            <person name="Tanguay P."/>
            <person name="Tuskan G.A."/>
            <person name="Henrissat B."/>
            <person name="Van de Peer Y."/>
            <person name="Rouze P."/>
            <person name="Ellis J.G."/>
            <person name="Dodds P.N."/>
            <person name="Schein J.E."/>
            <person name="Zhong S."/>
            <person name="Hamelin R.C."/>
            <person name="Grigoriev I.V."/>
            <person name="Szabo L.J."/>
            <person name="Martin F."/>
        </authorList>
    </citation>
    <scope>NUCLEOTIDE SEQUENCE [LARGE SCALE GENOMIC DNA]</scope>
    <source>
        <strain evidence="13">98AG31 / pathotype 3-4-7</strain>
    </source>
</reference>
<keyword evidence="6" id="KW-0297">G-protein coupled receptor</keyword>
<evidence type="ECO:0000256" key="7">
    <source>
        <dbReference type="ARBA" id="ARBA00023136"/>
    </source>
</evidence>
<evidence type="ECO:0000256" key="11">
    <source>
        <dbReference type="SAM" id="SignalP"/>
    </source>
</evidence>
<dbReference type="VEuPathDB" id="FungiDB:MELLADRAFT_86096"/>
<keyword evidence="5 10" id="KW-1133">Transmembrane helix</keyword>
<evidence type="ECO:0000256" key="2">
    <source>
        <dbReference type="ARBA" id="ARBA00011085"/>
    </source>
</evidence>
<organism evidence="13">
    <name type="scientific">Melampsora larici-populina (strain 98AG31 / pathotype 3-4-7)</name>
    <name type="common">Poplar leaf rust fungus</name>
    <dbReference type="NCBI Taxonomy" id="747676"/>
    <lineage>
        <taxon>Eukaryota</taxon>
        <taxon>Fungi</taxon>
        <taxon>Dikarya</taxon>
        <taxon>Basidiomycota</taxon>
        <taxon>Pucciniomycotina</taxon>
        <taxon>Pucciniomycetes</taxon>
        <taxon>Pucciniales</taxon>
        <taxon>Melampsoraceae</taxon>
        <taxon>Melampsora</taxon>
    </lineage>
</organism>
<dbReference type="InParanoid" id="F4SDI5"/>
<feature type="chain" id="PRO_5003318436" evidence="11">
    <location>
        <begin position="18"/>
        <end position="341"/>
    </location>
</feature>
<dbReference type="RefSeq" id="XP_007419438.1">
    <property type="nucleotide sequence ID" value="XM_007419376.1"/>
</dbReference>
<dbReference type="GO" id="GO:0000750">
    <property type="term" value="P:pheromone-dependent signal transduction involved in conjugation with cellular fusion"/>
    <property type="evidence" value="ECO:0007669"/>
    <property type="project" value="TreeGrafter"/>
</dbReference>
<dbReference type="InterPro" id="IPR001499">
    <property type="entry name" value="GPCR_STE3"/>
</dbReference>
<feature type="transmembrane region" description="Helical" evidence="10">
    <location>
        <begin position="270"/>
        <end position="290"/>
    </location>
</feature>
<keyword evidence="3" id="KW-0589">Pheromone response</keyword>
<comment type="similarity">
    <text evidence="2">Belongs to the G-protein coupled receptor 4 family.</text>
</comment>
<dbReference type="PRINTS" id="PR00899">
    <property type="entry name" value="GPCRSTE3"/>
</dbReference>
<feature type="transmembrane region" description="Helical" evidence="10">
    <location>
        <begin position="205"/>
        <end position="233"/>
    </location>
</feature>
<dbReference type="HOGENOM" id="CLU_027592_5_1_1"/>
<keyword evidence="11" id="KW-0732">Signal</keyword>
<comment type="subcellular location">
    <subcellularLocation>
        <location evidence="1">Membrane</location>
        <topology evidence="1">Multi-pass membrane protein</topology>
    </subcellularLocation>
</comment>
<evidence type="ECO:0000256" key="6">
    <source>
        <dbReference type="ARBA" id="ARBA00023040"/>
    </source>
</evidence>
<dbReference type="PANTHER" id="PTHR28097:SF1">
    <property type="entry name" value="PHEROMONE A FACTOR RECEPTOR"/>
    <property type="match status" value="1"/>
</dbReference>
<evidence type="ECO:0000256" key="1">
    <source>
        <dbReference type="ARBA" id="ARBA00004141"/>
    </source>
</evidence>
<evidence type="ECO:0000256" key="10">
    <source>
        <dbReference type="SAM" id="Phobius"/>
    </source>
</evidence>
<evidence type="ECO:0000256" key="9">
    <source>
        <dbReference type="ARBA" id="ARBA00023224"/>
    </source>
</evidence>
<evidence type="ECO:0000313" key="12">
    <source>
        <dbReference type="EMBL" id="EGF97290.1"/>
    </source>
</evidence>
<dbReference type="GO" id="GO:0005886">
    <property type="term" value="C:plasma membrane"/>
    <property type="evidence" value="ECO:0007669"/>
    <property type="project" value="TreeGrafter"/>
</dbReference>
<dbReference type="KEGG" id="mlr:MELLADRAFT_86096"/>
<gene>
    <name evidence="12" type="primary">MlpSTE3.4</name>
    <name evidence="12" type="ORF">MELLADRAFT_86096</name>
</gene>
<dbReference type="EMBL" id="GL883260">
    <property type="protein sequence ID" value="EGF97290.1"/>
    <property type="molecule type" value="Genomic_DNA"/>
</dbReference>
<accession>F4SDI5</accession>
<dbReference type="AlphaFoldDB" id="F4SDI5"/>
<dbReference type="GO" id="GO:0004932">
    <property type="term" value="F:mating-type factor pheromone receptor activity"/>
    <property type="evidence" value="ECO:0007669"/>
    <property type="project" value="InterPro"/>
</dbReference>
<dbReference type="PANTHER" id="PTHR28097">
    <property type="entry name" value="PHEROMONE A FACTOR RECEPTOR"/>
    <property type="match status" value="1"/>
</dbReference>
<dbReference type="Pfam" id="PF02076">
    <property type="entry name" value="STE3"/>
    <property type="match status" value="1"/>
</dbReference>
<protein>
    <submittedName>
        <fullName evidence="12">Mating type STE3 pheromone receptor</fullName>
    </submittedName>
</protein>
<feature type="signal peptide" evidence="11">
    <location>
        <begin position="1"/>
        <end position="17"/>
    </location>
</feature>
<sequence>MSFPTFTCYLILSFSCAVLNLAPTVSHFIQGHSGPASFGIWVILLNACAFINGIVWKDDAMDRAPVFCDVTAKLNLVGPVGLLTSNWCIIQYLAKILTASKSLECRKASKQRAIRDYLMSFGIPAMIALASVIFQVARYQVDSLVGCSHVSALTWPTMFLFLIWPPIICGVSCGYSAYVLYWLIRQHTKLRALVTKSTNPLNLHRFVRMCVLAATYLCISAPVAICGTLATVWDIGPYLPWQSWYALHDTDNQLSRIRQNPLYQLQARDWVPITAGLAIFFLFAFANESLNVYQALLRRAHANFWPMNLESGSDQKAPSLKVGLPCGKPARDNYVVLRLGF</sequence>
<evidence type="ECO:0000256" key="3">
    <source>
        <dbReference type="ARBA" id="ARBA00022507"/>
    </source>
</evidence>
<evidence type="ECO:0000313" key="13">
    <source>
        <dbReference type="Proteomes" id="UP000001072"/>
    </source>
</evidence>
<evidence type="ECO:0000256" key="5">
    <source>
        <dbReference type="ARBA" id="ARBA00022989"/>
    </source>
</evidence>
<proteinExistence type="inferred from homology"/>
<feature type="transmembrane region" description="Helical" evidence="10">
    <location>
        <begin position="117"/>
        <end position="137"/>
    </location>
</feature>
<dbReference type="OrthoDB" id="2874149at2759"/>
<keyword evidence="8 12" id="KW-0675">Receptor</keyword>
<evidence type="ECO:0000256" key="8">
    <source>
        <dbReference type="ARBA" id="ARBA00023170"/>
    </source>
</evidence>
<keyword evidence="7 10" id="KW-0472">Membrane</keyword>
<feature type="transmembrane region" description="Helical" evidence="10">
    <location>
        <begin position="6"/>
        <end position="26"/>
    </location>
</feature>
<keyword evidence="9" id="KW-0807">Transducer</keyword>